<dbReference type="OrthoDB" id="4376109at2"/>
<protein>
    <submittedName>
        <fullName evidence="2">Nuclease homologue</fullName>
    </submittedName>
</protein>
<accession>A0A1G8M883</accession>
<dbReference type="Gene3D" id="2.40.50.90">
    <property type="match status" value="1"/>
</dbReference>
<evidence type="ECO:0000313" key="2">
    <source>
        <dbReference type="EMBL" id="SDI64063.1"/>
    </source>
</evidence>
<evidence type="ECO:0000259" key="1">
    <source>
        <dbReference type="Pfam" id="PF00565"/>
    </source>
</evidence>
<dbReference type="SUPFAM" id="SSF50199">
    <property type="entry name" value="Staphylococcal nuclease"/>
    <property type="match status" value="1"/>
</dbReference>
<name>A0A1G8M883_ANEMI</name>
<dbReference type="InterPro" id="IPR016071">
    <property type="entry name" value="Staphylococal_nuclease_OB-fold"/>
</dbReference>
<dbReference type="AlphaFoldDB" id="A0A1G8M883"/>
<dbReference type="Pfam" id="PF00565">
    <property type="entry name" value="SNase"/>
    <property type="match status" value="1"/>
</dbReference>
<dbReference type="EMBL" id="FNED01000006">
    <property type="protein sequence ID" value="SDI64063.1"/>
    <property type="molecule type" value="Genomic_DNA"/>
</dbReference>
<reference evidence="2 3" key="1">
    <citation type="submission" date="2016-10" db="EMBL/GenBank/DDBJ databases">
        <authorList>
            <person name="de Groot N.N."/>
        </authorList>
    </citation>
    <scope>NUCLEOTIDE SEQUENCE [LARGE SCALE GENOMIC DNA]</scope>
    <source>
        <strain evidence="2 3">DSM 2895</strain>
    </source>
</reference>
<dbReference type="Proteomes" id="UP000182836">
    <property type="component" value="Unassembled WGS sequence"/>
</dbReference>
<proteinExistence type="predicted"/>
<evidence type="ECO:0000313" key="3">
    <source>
        <dbReference type="Proteomes" id="UP000182836"/>
    </source>
</evidence>
<gene>
    <name evidence="2" type="ORF">SAMN04487909_1066</name>
</gene>
<dbReference type="RefSeq" id="WP_139188896.1">
    <property type="nucleotide sequence ID" value="NZ_BJOA01000016.1"/>
</dbReference>
<feature type="domain" description="TNase-like" evidence="1">
    <location>
        <begin position="5"/>
        <end position="31"/>
    </location>
</feature>
<sequence length="39" mass="4516">MGGWNKYGRVLVYLWVDGKMLNEVLLEKGLGIWSIENYA</sequence>
<organism evidence="2 3">
    <name type="scientific">Aneurinibacillus migulanus</name>
    <name type="common">Bacillus migulanus</name>
    <dbReference type="NCBI Taxonomy" id="47500"/>
    <lineage>
        <taxon>Bacteria</taxon>
        <taxon>Bacillati</taxon>
        <taxon>Bacillota</taxon>
        <taxon>Bacilli</taxon>
        <taxon>Bacillales</taxon>
        <taxon>Paenibacillaceae</taxon>
        <taxon>Aneurinibacillus group</taxon>
        <taxon>Aneurinibacillus</taxon>
    </lineage>
</organism>
<dbReference type="GeneID" id="42309849"/>
<dbReference type="InterPro" id="IPR035437">
    <property type="entry name" value="SNase_OB-fold_sf"/>
</dbReference>